<evidence type="ECO:0000313" key="3">
    <source>
        <dbReference type="Proteomes" id="UP001175147"/>
    </source>
</evidence>
<accession>A0ABT8YXQ1</accession>
<evidence type="ECO:0008006" key="4">
    <source>
        <dbReference type="Google" id="ProtNLM"/>
    </source>
</evidence>
<reference evidence="2" key="1">
    <citation type="submission" date="2023-07" db="EMBL/GenBank/DDBJ databases">
        <title>Mucosal microbiota of week-old chicken and adult hens.</title>
        <authorList>
            <person name="Volf J."/>
            <person name="Karasova D."/>
            <person name="Crhanova M."/>
            <person name="Faldynova M."/>
            <person name="Prikrylova H."/>
            <person name="Zeman M."/>
            <person name="Babak V."/>
            <person name="Rajova J."/>
            <person name="Rychlik I."/>
        </authorList>
    </citation>
    <scope>NUCLEOTIDE SEQUENCE</scope>
    <source>
        <strain evidence="2">ET902</strain>
    </source>
</reference>
<dbReference type="EMBL" id="JAUPBM010000019">
    <property type="protein sequence ID" value="MDO7019700.1"/>
    <property type="molecule type" value="Genomic_DNA"/>
</dbReference>
<protein>
    <recommendedName>
        <fullName evidence="4">VSH-1 holin protein</fullName>
    </recommendedName>
</protein>
<dbReference type="Proteomes" id="UP001175147">
    <property type="component" value="Unassembled WGS sequence"/>
</dbReference>
<keyword evidence="1" id="KW-0472">Membrane</keyword>
<gene>
    <name evidence="2" type="ORF">Q5M86_02810</name>
</gene>
<sequence>MKKLGFITLITMFIVSINLYCFDLIEDTFDFIFDDLAKIIGIVVIIALGLYFFKKHIKKDNSSNNKE</sequence>
<organism evidence="2 3">
    <name type="scientific">Brachyspira innocens</name>
    <dbReference type="NCBI Taxonomy" id="13264"/>
    <lineage>
        <taxon>Bacteria</taxon>
        <taxon>Pseudomonadati</taxon>
        <taxon>Spirochaetota</taxon>
        <taxon>Spirochaetia</taxon>
        <taxon>Brachyspirales</taxon>
        <taxon>Brachyspiraceae</taxon>
        <taxon>Brachyspira</taxon>
    </lineage>
</organism>
<keyword evidence="3" id="KW-1185">Reference proteome</keyword>
<feature type="transmembrane region" description="Helical" evidence="1">
    <location>
        <begin position="31"/>
        <end position="53"/>
    </location>
</feature>
<keyword evidence="1" id="KW-1133">Transmembrane helix</keyword>
<keyword evidence="1" id="KW-0812">Transmembrane</keyword>
<evidence type="ECO:0000256" key="1">
    <source>
        <dbReference type="SAM" id="Phobius"/>
    </source>
</evidence>
<dbReference type="RefSeq" id="WP_304385128.1">
    <property type="nucleotide sequence ID" value="NZ_JAUPBL010000033.1"/>
</dbReference>
<proteinExistence type="predicted"/>
<comment type="caution">
    <text evidence="2">The sequence shown here is derived from an EMBL/GenBank/DDBJ whole genome shotgun (WGS) entry which is preliminary data.</text>
</comment>
<name>A0ABT8YXQ1_9SPIR</name>
<evidence type="ECO:0000313" key="2">
    <source>
        <dbReference type="EMBL" id="MDO7019700.1"/>
    </source>
</evidence>